<dbReference type="NCBIfam" id="TIGR00621">
    <property type="entry name" value="ssb"/>
    <property type="match status" value="1"/>
</dbReference>
<dbReference type="GO" id="GO:0009295">
    <property type="term" value="C:nucleoid"/>
    <property type="evidence" value="ECO:0007669"/>
    <property type="project" value="TreeGrafter"/>
</dbReference>
<reference evidence="4 5" key="1">
    <citation type="submission" date="2017-11" db="EMBL/GenBank/DDBJ databases">
        <title>Genome sequence of Entomoplasma lucivorax PIPN-2 (ATCC 49196).</title>
        <authorList>
            <person name="Lo W.-S."/>
            <person name="Gasparich G.E."/>
            <person name="Kuo C.-H."/>
        </authorList>
    </citation>
    <scope>NUCLEOTIDE SEQUENCE [LARGE SCALE GENOMIC DNA]</scope>
    <source>
        <strain evidence="4 5">PIPN-2</strain>
    </source>
</reference>
<dbReference type="GO" id="GO:0003697">
    <property type="term" value="F:single-stranded DNA binding"/>
    <property type="evidence" value="ECO:0007669"/>
    <property type="project" value="UniProtKB-UniRule"/>
</dbReference>
<dbReference type="GO" id="GO:0006260">
    <property type="term" value="P:DNA replication"/>
    <property type="evidence" value="ECO:0007669"/>
    <property type="project" value="InterPro"/>
</dbReference>
<dbReference type="Gene3D" id="2.40.50.140">
    <property type="entry name" value="Nucleic acid-binding proteins"/>
    <property type="match status" value="1"/>
</dbReference>
<dbReference type="STRING" id="1399797.GCA_000518285_01903"/>
<evidence type="ECO:0000256" key="2">
    <source>
        <dbReference type="HAMAP-Rule" id="MF_00984"/>
    </source>
</evidence>
<dbReference type="CDD" id="cd04496">
    <property type="entry name" value="SSB_OBF"/>
    <property type="match status" value="1"/>
</dbReference>
<gene>
    <name evidence="4" type="primary">ssb</name>
    <name evidence="4" type="ORF">ELUCI_v1c04830</name>
</gene>
<evidence type="ECO:0000256" key="1">
    <source>
        <dbReference type="ARBA" id="ARBA00023125"/>
    </source>
</evidence>
<keyword evidence="5" id="KW-1185">Reference proteome</keyword>
<dbReference type="HAMAP" id="MF_00984">
    <property type="entry name" value="SSB"/>
    <property type="match status" value="1"/>
</dbReference>
<dbReference type="EMBL" id="PHNE01000002">
    <property type="protein sequence ID" value="PPE05391.1"/>
    <property type="molecule type" value="Genomic_DNA"/>
</dbReference>
<dbReference type="Pfam" id="PF00436">
    <property type="entry name" value="SSB"/>
    <property type="match status" value="1"/>
</dbReference>
<dbReference type="PANTHER" id="PTHR10302:SF27">
    <property type="entry name" value="SINGLE-STRANDED DNA-BINDING PROTEIN"/>
    <property type="match status" value="1"/>
</dbReference>
<dbReference type="PANTHER" id="PTHR10302">
    <property type="entry name" value="SINGLE-STRANDED DNA-BINDING PROTEIN"/>
    <property type="match status" value="1"/>
</dbReference>
<organism evidence="4 5">
    <name type="scientific">Williamsoniiplasma lucivorax</name>
    <dbReference type="NCBI Taxonomy" id="209274"/>
    <lineage>
        <taxon>Bacteria</taxon>
        <taxon>Bacillati</taxon>
        <taxon>Mycoplasmatota</taxon>
        <taxon>Mollicutes</taxon>
        <taxon>Entomoplasmatales</taxon>
        <taxon>Williamsoniiplasma</taxon>
    </lineage>
</organism>
<comment type="subunit">
    <text evidence="2">Homotetramer.</text>
</comment>
<sequence length="138" mass="15776">MNQINLIGRITKDLEQKQSSNGEILIHFTIAVDEWSKEGNKTNFIPCVAFKHQAENMLKYLRKGSLIGVEGHLSVKGYEKEGKFLTFINVVADRVMFLESKKDVSNNQEQTIIQHNSSYVDNNSDNNSELIEDSILWD</sequence>
<dbReference type="InterPro" id="IPR011344">
    <property type="entry name" value="ssDNA-bd"/>
</dbReference>
<evidence type="ECO:0000313" key="5">
    <source>
        <dbReference type="Proteomes" id="UP000237865"/>
    </source>
</evidence>
<dbReference type="PROSITE" id="PS50935">
    <property type="entry name" value="SSB"/>
    <property type="match status" value="1"/>
</dbReference>
<comment type="caution">
    <text evidence="2">Lacks conserved residue(s) required for the propagation of feature annotation.</text>
</comment>
<accession>A0A2S5RDJ5</accession>
<dbReference type="SUPFAM" id="SSF50249">
    <property type="entry name" value="Nucleic acid-binding proteins"/>
    <property type="match status" value="1"/>
</dbReference>
<dbReference type="Proteomes" id="UP000237865">
    <property type="component" value="Unassembled WGS sequence"/>
</dbReference>
<comment type="caution">
    <text evidence="4">The sequence shown here is derived from an EMBL/GenBank/DDBJ whole genome shotgun (WGS) entry which is preliminary data.</text>
</comment>
<evidence type="ECO:0000256" key="3">
    <source>
        <dbReference type="PIRNR" id="PIRNR002070"/>
    </source>
</evidence>
<dbReference type="RefSeq" id="WP_028127005.1">
    <property type="nucleotide sequence ID" value="NZ_PHNE01000002.1"/>
</dbReference>
<evidence type="ECO:0000313" key="4">
    <source>
        <dbReference type="EMBL" id="PPE05391.1"/>
    </source>
</evidence>
<keyword evidence="1 2" id="KW-0238">DNA-binding</keyword>
<protein>
    <recommendedName>
        <fullName evidence="2 3">Single-stranded DNA-binding protein</fullName>
        <shortName evidence="2">SSB</shortName>
    </recommendedName>
</protein>
<dbReference type="AlphaFoldDB" id="A0A2S5RDJ5"/>
<name>A0A2S5RDJ5_9MOLU</name>
<dbReference type="PIRSF" id="PIRSF002070">
    <property type="entry name" value="SSB"/>
    <property type="match status" value="1"/>
</dbReference>
<dbReference type="InterPro" id="IPR000424">
    <property type="entry name" value="Primosome_PriB/ssb"/>
</dbReference>
<proteinExistence type="inferred from homology"/>
<dbReference type="InterPro" id="IPR012340">
    <property type="entry name" value="NA-bd_OB-fold"/>
</dbReference>